<evidence type="ECO:0000256" key="1">
    <source>
        <dbReference type="SAM" id="MobiDB-lite"/>
    </source>
</evidence>
<reference evidence="2" key="1">
    <citation type="journal article" date="2014" name="Int. J. Syst. Evol. Microbiol.">
        <title>Complete genome sequence of Corynebacterium casei LMG S-19264T (=DSM 44701T), isolated from a smear-ripened cheese.</title>
        <authorList>
            <consortium name="US DOE Joint Genome Institute (JGI-PGF)"/>
            <person name="Walter F."/>
            <person name="Albersmeier A."/>
            <person name="Kalinowski J."/>
            <person name="Ruckert C."/>
        </authorList>
    </citation>
    <scope>NUCLEOTIDE SEQUENCE</scope>
    <source>
        <strain evidence="2">JCM 17820</strain>
    </source>
</reference>
<dbReference type="RefSeq" id="WP_188996806.1">
    <property type="nucleotide sequence ID" value="NZ_BMOU01000002.1"/>
</dbReference>
<feature type="region of interest" description="Disordered" evidence="1">
    <location>
        <begin position="259"/>
        <end position="305"/>
    </location>
</feature>
<dbReference type="PROSITE" id="PS51257">
    <property type="entry name" value="PROKAR_LIPOPROTEIN"/>
    <property type="match status" value="1"/>
</dbReference>
<reference evidence="2" key="2">
    <citation type="submission" date="2020-09" db="EMBL/GenBank/DDBJ databases">
        <authorList>
            <person name="Sun Q."/>
            <person name="Ohkuma M."/>
        </authorList>
    </citation>
    <scope>NUCLEOTIDE SEQUENCE</scope>
    <source>
        <strain evidence="2">JCM 17820</strain>
    </source>
</reference>
<dbReference type="EMBL" id="BMOU01000002">
    <property type="protein sequence ID" value="GGN93586.1"/>
    <property type="molecule type" value="Genomic_DNA"/>
</dbReference>
<proteinExistence type="predicted"/>
<feature type="compositionally biased region" description="Basic and acidic residues" evidence="1">
    <location>
        <begin position="39"/>
        <end position="48"/>
    </location>
</feature>
<evidence type="ECO:0008006" key="4">
    <source>
        <dbReference type="Google" id="ProtNLM"/>
    </source>
</evidence>
<gene>
    <name evidence="2" type="ORF">GCM10009030_19160</name>
</gene>
<dbReference type="AlphaFoldDB" id="A0A830GKI1"/>
<accession>A0A830GKI1</accession>
<organism evidence="2 3">
    <name type="scientific">Haloarcula pellucida</name>
    <dbReference type="NCBI Taxonomy" id="1427151"/>
    <lineage>
        <taxon>Archaea</taxon>
        <taxon>Methanobacteriati</taxon>
        <taxon>Methanobacteriota</taxon>
        <taxon>Stenosarchaea group</taxon>
        <taxon>Halobacteria</taxon>
        <taxon>Halobacteriales</taxon>
        <taxon>Haloarculaceae</taxon>
        <taxon>Haloarcula</taxon>
    </lineage>
</organism>
<sequence length="305" mass="31778">MRRRTLLALCGSLVAGSGCLDLTPDSAPADETVTPVPERTTESGTHDDQIPTVDLASVVVQPGVVAPNSPDSIGVYADAGQYLLVDVAVDGPLPDRSAFAVRFDGSTHTPMAFTSGLYRNGEWGAGYGDGSDGVLVFELPETGDASDARLTWDHGAVPFPTSVTASLEAPLPSFSVALDGPTSVAADDDPTLRIRVTNEGDRTGRYALALNRTGPRVAYAPVARIVGELDPGGSTTRELDAENPYVADPPREAVYRLDAADDDNDASLTISPAEAETATDTESTTETGKTRTPGRTDEGTATLAE</sequence>
<keyword evidence="3" id="KW-1185">Reference proteome</keyword>
<comment type="caution">
    <text evidence="2">The sequence shown here is derived from an EMBL/GenBank/DDBJ whole genome shotgun (WGS) entry which is preliminary data.</text>
</comment>
<protein>
    <recommendedName>
        <fullName evidence="4">CARDB protein</fullName>
    </recommendedName>
</protein>
<evidence type="ECO:0000313" key="3">
    <source>
        <dbReference type="Proteomes" id="UP000605784"/>
    </source>
</evidence>
<feature type="region of interest" description="Disordered" evidence="1">
    <location>
        <begin position="24"/>
        <end position="48"/>
    </location>
</feature>
<evidence type="ECO:0000313" key="2">
    <source>
        <dbReference type="EMBL" id="GGN93586.1"/>
    </source>
</evidence>
<feature type="compositionally biased region" description="Low complexity" evidence="1">
    <location>
        <begin position="271"/>
        <end position="293"/>
    </location>
</feature>
<name>A0A830GKI1_9EURY</name>
<dbReference type="Proteomes" id="UP000605784">
    <property type="component" value="Unassembled WGS sequence"/>
</dbReference>